<reference evidence="1 2" key="1">
    <citation type="submission" date="2014-04" db="EMBL/GenBank/DDBJ databases">
        <title>Evolutionary Origins and Diversification of the Mycorrhizal Mutualists.</title>
        <authorList>
            <consortium name="DOE Joint Genome Institute"/>
            <consortium name="Mycorrhizal Genomics Consortium"/>
            <person name="Kohler A."/>
            <person name="Kuo A."/>
            <person name="Nagy L.G."/>
            <person name="Floudas D."/>
            <person name="Copeland A."/>
            <person name="Barry K.W."/>
            <person name="Cichocki N."/>
            <person name="Veneault-Fourrey C."/>
            <person name="LaButti K."/>
            <person name="Lindquist E.A."/>
            <person name="Lipzen A."/>
            <person name="Lundell T."/>
            <person name="Morin E."/>
            <person name="Murat C."/>
            <person name="Riley R."/>
            <person name="Ohm R."/>
            <person name="Sun H."/>
            <person name="Tunlid A."/>
            <person name="Henrissat B."/>
            <person name="Grigoriev I.V."/>
            <person name="Hibbett D.S."/>
            <person name="Martin F."/>
        </authorList>
    </citation>
    <scope>NUCLEOTIDE SEQUENCE [LARGE SCALE GENOMIC DNA]</scope>
    <source>
        <strain evidence="1 2">FD-317 M1</strain>
    </source>
</reference>
<dbReference type="AlphaFoldDB" id="A0A0D0AYQ0"/>
<keyword evidence="2" id="KW-1185">Reference proteome</keyword>
<organism evidence="1 2">
    <name type="scientific">Collybiopsis luxurians FD-317 M1</name>
    <dbReference type="NCBI Taxonomy" id="944289"/>
    <lineage>
        <taxon>Eukaryota</taxon>
        <taxon>Fungi</taxon>
        <taxon>Dikarya</taxon>
        <taxon>Basidiomycota</taxon>
        <taxon>Agaricomycotina</taxon>
        <taxon>Agaricomycetes</taxon>
        <taxon>Agaricomycetidae</taxon>
        <taxon>Agaricales</taxon>
        <taxon>Marasmiineae</taxon>
        <taxon>Omphalotaceae</taxon>
        <taxon>Collybiopsis</taxon>
        <taxon>Collybiopsis luxurians</taxon>
    </lineage>
</organism>
<dbReference type="Proteomes" id="UP000053593">
    <property type="component" value="Unassembled WGS sequence"/>
</dbReference>
<sequence>MSELTPTSGLLNTIADWANANASKLGEAYQLKGGWEGWTQVELALYLKRAYGQQFPGSVVTVTREDKVYNGTNERSDLLLTTRTGGRLFTNMIELKCESIANSAAFPGEVAADCTKIDTGGIKAQYRPCTAWVVAFSISRDVGHLQVGGKALVRYRTIQAGGTQITMWTGRKDFT</sequence>
<dbReference type="EMBL" id="KN834803">
    <property type="protein sequence ID" value="KIK55835.1"/>
    <property type="molecule type" value="Genomic_DNA"/>
</dbReference>
<dbReference type="HOGENOM" id="CLU_1539729_0_0_1"/>
<evidence type="ECO:0000313" key="1">
    <source>
        <dbReference type="EMBL" id="KIK55835.1"/>
    </source>
</evidence>
<protein>
    <submittedName>
        <fullName evidence="1">Uncharacterized protein</fullName>
    </submittedName>
</protein>
<accession>A0A0D0AYQ0</accession>
<gene>
    <name evidence="1" type="ORF">GYMLUDRAFT_87501</name>
</gene>
<evidence type="ECO:0000313" key="2">
    <source>
        <dbReference type="Proteomes" id="UP000053593"/>
    </source>
</evidence>
<dbReference type="OrthoDB" id="4398476at2759"/>
<name>A0A0D0AYQ0_9AGAR</name>
<proteinExistence type="predicted"/>